<dbReference type="Proteomes" id="UP000008493">
    <property type="component" value="Unassembled WGS sequence"/>
</dbReference>
<evidence type="ECO:0000259" key="2">
    <source>
        <dbReference type="Pfam" id="PF20151"/>
    </source>
</evidence>
<dbReference type="OMA" id="WIAPAIT"/>
<protein>
    <recommendedName>
        <fullName evidence="2">DUF6533 domain-containing protein</fullName>
    </recommendedName>
</protein>
<feature type="non-terminal residue" evidence="3">
    <location>
        <position position="1"/>
    </location>
</feature>
<feature type="transmembrane region" description="Helical" evidence="1">
    <location>
        <begin position="6"/>
        <end position="26"/>
    </location>
</feature>
<dbReference type="EMBL" id="JH971388">
    <property type="protein sequence ID" value="EKM81367.1"/>
    <property type="molecule type" value="Genomic_DNA"/>
</dbReference>
<organism evidence="3 4">
    <name type="scientific">Agaricus bisporus var. burnettii (strain JB137-S8 / ATCC MYA-4627 / FGSC 10392)</name>
    <name type="common">White button mushroom</name>
    <dbReference type="NCBI Taxonomy" id="597362"/>
    <lineage>
        <taxon>Eukaryota</taxon>
        <taxon>Fungi</taxon>
        <taxon>Dikarya</taxon>
        <taxon>Basidiomycota</taxon>
        <taxon>Agaricomycotina</taxon>
        <taxon>Agaricomycetes</taxon>
        <taxon>Agaricomycetidae</taxon>
        <taxon>Agaricales</taxon>
        <taxon>Agaricineae</taxon>
        <taxon>Agaricaceae</taxon>
        <taxon>Agaricus</taxon>
    </lineage>
</organism>
<sequence>MELSTIALHLIAAKYFQIAAMVMFAYDYMLTLGEEVELIWMRPLSFATMLFFLIRYVSLMQSIVLAVSLNDPDWKGKVGTRYAVSEAIFSVSLIALGQLIMILRVVAIYKGSKKILVFLLFLWTSQLILSVMGLRTGFALPLPRGFVGCSFTGTDAMFSSMWIAPAITDSFVFLLTVYRTKQNIGHLLASVRRGSGSFTDRAISILLRDGALYYFVIFLANLMNALFFFLADPGIKPIAAPFNQLLLCTVVSRLVLNLRSLSRSNQDRTTIMSTIQFSDQCYPPNQLGTPKHLDSLWNRTLNDFTEDGSSSFTLGIGNAASDEAALQSPVEVMHGENDNNGQSHHKYSTRTLEVLCLANFPDWRKCNNFV</sequence>
<dbReference type="eggNOG" id="ENOG502SKN8">
    <property type="taxonomic scope" value="Eukaryota"/>
</dbReference>
<keyword evidence="1" id="KW-0812">Transmembrane</keyword>
<dbReference type="Pfam" id="PF20151">
    <property type="entry name" value="DUF6533"/>
    <property type="match status" value="1"/>
</dbReference>
<feature type="domain" description="DUF6533" evidence="2">
    <location>
        <begin position="15"/>
        <end position="60"/>
    </location>
</feature>
<proteinExistence type="predicted"/>
<feature type="transmembrane region" description="Helical" evidence="1">
    <location>
        <begin position="46"/>
        <end position="67"/>
    </location>
</feature>
<dbReference type="KEGG" id="abp:AGABI1DRAFT72291"/>
<gene>
    <name evidence="3" type="ORF">AGABI1DRAFT_72291</name>
</gene>
<keyword evidence="1" id="KW-1133">Transmembrane helix</keyword>
<feature type="transmembrane region" description="Helical" evidence="1">
    <location>
        <begin position="211"/>
        <end position="231"/>
    </location>
</feature>
<feature type="transmembrane region" description="Helical" evidence="1">
    <location>
        <begin position="116"/>
        <end position="138"/>
    </location>
</feature>
<feature type="transmembrane region" description="Helical" evidence="1">
    <location>
        <begin position="87"/>
        <end position="109"/>
    </location>
</feature>
<evidence type="ECO:0000313" key="3">
    <source>
        <dbReference type="EMBL" id="EKM81367.1"/>
    </source>
</evidence>
<dbReference type="GeneID" id="18831017"/>
<dbReference type="OrthoDB" id="3258294at2759"/>
<dbReference type="STRING" id="597362.K5XDW5"/>
<name>K5XDW5_AGABU</name>
<keyword evidence="4" id="KW-1185">Reference proteome</keyword>
<dbReference type="InterPro" id="IPR045340">
    <property type="entry name" value="DUF6533"/>
</dbReference>
<accession>K5XDW5</accession>
<evidence type="ECO:0000313" key="4">
    <source>
        <dbReference type="Proteomes" id="UP000008493"/>
    </source>
</evidence>
<dbReference type="InParanoid" id="K5XDW5"/>
<evidence type="ECO:0000256" key="1">
    <source>
        <dbReference type="SAM" id="Phobius"/>
    </source>
</evidence>
<dbReference type="RefSeq" id="XP_007328209.1">
    <property type="nucleotide sequence ID" value="XM_007328147.1"/>
</dbReference>
<dbReference type="HOGENOM" id="CLU_035509_2_2_1"/>
<reference evidence="4" key="1">
    <citation type="journal article" date="2012" name="Proc. Natl. Acad. Sci. U.S.A.">
        <title>Genome sequence of the button mushroom Agaricus bisporus reveals mechanisms governing adaptation to a humic-rich ecological niche.</title>
        <authorList>
            <person name="Morin E."/>
            <person name="Kohler A."/>
            <person name="Baker A.R."/>
            <person name="Foulongne-Oriol M."/>
            <person name="Lombard V."/>
            <person name="Nagy L.G."/>
            <person name="Ohm R.A."/>
            <person name="Patyshakuliyeva A."/>
            <person name="Brun A."/>
            <person name="Aerts A.L."/>
            <person name="Bailey A.M."/>
            <person name="Billette C."/>
            <person name="Coutinho P.M."/>
            <person name="Deakin G."/>
            <person name="Doddapaneni H."/>
            <person name="Floudas D."/>
            <person name="Grimwood J."/>
            <person name="Hilden K."/>
            <person name="Kuees U."/>
            <person name="LaButti K.M."/>
            <person name="Lapidus A."/>
            <person name="Lindquist E.A."/>
            <person name="Lucas S.M."/>
            <person name="Murat C."/>
            <person name="Riley R.W."/>
            <person name="Salamov A.A."/>
            <person name="Schmutz J."/>
            <person name="Subramanian V."/>
            <person name="Woesten H.A.B."/>
            <person name="Xu J."/>
            <person name="Eastwood D.C."/>
            <person name="Foster G.D."/>
            <person name="Sonnenberg A.S."/>
            <person name="Cullen D."/>
            <person name="de Vries R.P."/>
            <person name="Lundell T."/>
            <person name="Hibbett D.S."/>
            <person name="Henrissat B."/>
            <person name="Burton K.S."/>
            <person name="Kerrigan R.W."/>
            <person name="Challen M.P."/>
            <person name="Grigoriev I.V."/>
            <person name="Martin F."/>
        </authorList>
    </citation>
    <scope>NUCLEOTIDE SEQUENCE [LARGE SCALE GENOMIC DNA]</scope>
    <source>
        <strain evidence="4">JB137-S8 / ATCC MYA-4627 / FGSC 10392</strain>
    </source>
</reference>
<feature type="transmembrane region" description="Helical" evidence="1">
    <location>
        <begin position="158"/>
        <end position="178"/>
    </location>
</feature>
<dbReference type="AlphaFoldDB" id="K5XDW5"/>
<keyword evidence="1" id="KW-0472">Membrane</keyword>